<dbReference type="EMBL" id="LJQT01000368">
    <property type="protein sequence ID" value="KPX83767.1"/>
    <property type="molecule type" value="Genomic_DNA"/>
</dbReference>
<dbReference type="Proteomes" id="UP000050455">
    <property type="component" value="Unassembled WGS sequence"/>
</dbReference>
<dbReference type="Pfam" id="PF00534">
    <property type="entry name" value="Glycos_transf_1"/>
    <property type="match status" value="1"/>
</dbReference>
<proteinExistence type="predicted"/>
<dbReference type="SUPFAM" id="SSF53756">
    <property type="entry name" value="UDP-Glycosyltransferase/glycogen phosphorylase"/>
    <property type="match status" value="1"/>
</dbReference>
<name>A0A0N8S245_9PSED</name>
<dbReference type="InterPro" id="IPR028098">
    <property type="entry name" value="Glyco_trans_4-like_N"/>
</dbReference>
<reference evidence="3 4" key="1">
    <citation type="submission" date="2015-09" db="EMBL/GenBank/DDBJ databases">
        <title>Genome announcement of multiple Pseudomonas syringae strains.</title>
        <authorList>
            <person name="Thakur S."/>
            <person name="Wang P.W."/>
            <person name="Gong Y."/>
            <person name="Weir B.S."/>
            <person name="Guttman D.S."/>
        </authorList>
    </citation>
    <scope>NUCLEOTIDE SEQUENCE [LARGE SCALE GENOMIC DNA]</scope>
    <source>
        <strain evidence="3 4">ICMP6289</strain>
    </source>
</reference>
<dbReference type="PANTHER" id="PTHR45947">
    <property type="entry name" value="SULFOQUINOVOSYL TRANSFERASE SQD2"/>
    <property type="match status" value="1"/>
</dbReference>
<comment type="caution">
    <text evidence="3">The sequence shown here is derived from an EMBL/GenBank/DDBJ whole genome shotgun (WGS) entry which is preliminary data.</text>
</comment>
<accession>A0A0N8S245</accession>
<evidence type="ECO:0000259" key="1">
    <source>
        <dbReference type="Pfam" id="PF00534"/>
    </source>
</evidence>
<dbReference type="Pfam" id="PF13439">
    <property type="entry name" value="Glyco_transf_4"/>
    <property type="match status" value="1"/>
</dbReference>
<evidence type="ECO:0000259" key="2">
    <source>
        <dbReference type="Pfam" id="PF13439"/>
    </source>
</evidence>
<sequence>MRPVASAVARAITARNAHENCYCPRLAGELRRCRARASLINIWPDADLFAVIDFLSDQDRAQLRGKVARTTFIQKLPGARKHYSRYLPLMPLAIEQLDLSGYDLIISSSHAVAKGVLCGPDQLHISYVHSPIRYAWDLQHQYLQESGLGKGIKGSLARLVLHYMRLWDQRTSTGVDAFIANSGFIGARISKAYRRDSTVIYPPVDTLGFTPQGARGDLYLCASRMVPYKRMPMIVEAFAAMPDKRLIMIGDGPDLAKAQAIARQAPNVTLLGFQPGAVMLEHMRSAKAFVFAAEEDFGISPVEAQACGTPVIAFGKGGIMETVHGLDQPQPTGVLYRQQTVAALSAAIGEFEAAQSRISPQACRANAERFSVARFEQEIKAFVENRLATSHLVHLARLPHPHRVAQPAPVSGSELPGRVVPIKTV</sequence>
<feature type="domain" description="Glycosyltransferase subfamily 4-like N-terminal" evidence="2">
    <location>
        <begin position="67"/>
        <end position="206"/>
    </location>
</feature>
<keyword evidence="3" id="KW-0808">Transferase</keyword>
<dbReference type="InterPro" id="IPR001296">
    <property type="entry name" value="Glyco_trans_1"/>
</dbReference>
<dbReference type="Gene3D" id="3.40.50.2000">
    <property type="entry name" value="Glycogen Phosphorylase B"/>
    <property type="match status" value="2"/>
</dbReference>
<dbReference type="AlphaFoldDB" id="A0A0N8S245"/>
<organism evidence="3 4">
    <name type="scientific">Pseudomonas meliae</name>
    <dbReference type="NCBI Taxonomy" id="86176"/>
    <lineage>
        <taxon>Bacteria</taxon>
        <taxon>Pseudomonadati</taxon>
        <taxon>Pseudomonadota</taxon>
        <taxon>Gammaproteobacteria</taxon>
        <taxon>Pseudomonadales</taxon>
        <taxon>Pseudomonadaceae</taxon>
        <taxon>Pseudomonas</taxon>
    </lineage>
</organism>
<keyword evidence="3" id="KW-0328">Glycosyltransferase</keyword>
<evidence type="ECO:0000313" key="3">
    <source>
        <dbReference type="EMBL" id="KPX83767.1"/>
    </source>
</evidence>
<evidence type="ECO:0000313" key="4">
    <source>
        <dbReference type="Proteomes" id="UP000050455"/>
    </source>
</evidence>
<protein>
    <submittedName>
        <fullName evidence="3">Mannosyltransferase</fullName>
    </submittedName>
</protein>
<keyword evidence="4" id="KW-1185">Reference proteome</keyword>
<dbReference type="PATRIC" id="fig|86176.4.peg.2685"/>
<dbReference type="GO" id="GO:0016757">
    <property type="term" value="F:glycosyltransferase activity"/>
    <property type="evidence" value="ECO:0007669"/>
    <property type="project" value="UniProtKB-KW"/>
</dbReference>
<dbReference type="CDD" id="cd03804">
    <property type="entry name" value="GT4_WbaZ-like"/>
    <property type="match status" value="1"/>
</dbReference>
<dbReference type="InterPro" id="IPR050194">
    <property type="entry name" value="Glycosyltransferase_grp1"/>
</dbReference>
<feature type="domain" description="Glycosyl transferase family 1" evidence="1">
    <location>
        <begin position="218"/>
        <end position="368"/>
    </location>
</feature>
<dbReference type="PANTHER" id="PTHR45947:SF3">
    <property type="entry name" value="SULFOQUINOVOSYL TRANSFERASE SQD2"/>
    <property type="match status" value="1"/>
</dbReference>
<gene>
    <name evidence="3" type="ORF">ALO64_02471</name>
</gene>